<evidence type="ECO:0000256" key="1">
    <source>
        <dbReference type="ARBA" id="ARBA00004651"/>
    </source>
</evidence>
<dbReference type="Proteomes" id="UP000664480">
    <property type="component" value="Unassembled WGS sequence"/>
</dbReference>
<keyword evidence="2" id="KW-1003">Cell membrane</keyword>
<evidence type="ECO:0000256" key="4">
    <source>
        <dbReference type="ARBA" id="ARBA00022692"/>
    </source>
</evidence>
<feature type="transmembrane region" description="Helical" evidence="7">
    <location>
        <begin position="36"/>
        <end position="60"/>
    </location>
</feature>
<name>A0ABS3CLA4_9BACT</name>
<dbReference type="EMBL" id="JAFKCU010000006">
    <property type="protein sequence ID" value="MBN7817545.1"/>
    <property type="molecule type" value="Genomic_DNA"/>
</dbReference>
<gene>
    <name evidence="8" type="ORF">J0A69_19035</name>
</gene>
<dbReference type="PANTHER" id="PTHR22926">
    <property type="entry name" value="PHOSPHO-N-ACETYLMURAMOYL-PENTAPEPTIDE-TRANSFERASE"/>
    <property type="match status" value="1"/>
</dbReference>
<evidence type="ECO:0000256" key="7">
    <source>
        <dbReference type="SAM" id="Phobius"/>
    </source>
</evidence>
<keyword evidence="9" id="KW-1185">Reference proteome</keyword>
<evidence type="ECO:0000256" key="5">
    <source>
        <dbReference type="ARBA" id="ARBA00022989"/>
    </source>
</evidence>
<keyword evidence="4 7" id="KW-0812">Transmembrane</keyword>
<dbReference type="Pfam" id="PF00953">
    <property type="entry name" value="Glycos_transf_4"/>
    <property type="match status" value="1"/>
</dbReference>
<reference evidence="8 9" key="1">
    <citation type="submission" date="2021-03" db="EMBL/GenBank/DDBJ databases">
        <title>novel species isolated from a fishpond in China.</title>
        <authorList>
            <person name="Lu H."/>
            <person name="Cai Z."/>
        </authorList>
    </citation>
    <scope>NUCLEOTIDE SEQUENCE [LARGE SCALE GENOMIC DNA]</scope>
    <source>
        <strain evidence="8 9">YJ13C</strain>
    </source>
</reference>
<feature type="transmembrane region" description="Helical" evidence="7">
    <location>
        <begin position="66"/>
        <end position="84"/>
    </location>
</feature>
<feature type="transmembrane region" description="Helical" evidence="7">
    <location>
        <begin position="6"/>
        <end position="24"/>
    </location>
</feature>
<evidence type="ECO:0000256" key="6">
    <source>
        <dbReference type="ARBA" id="ARBA00023136"/>
    </source>
</evidence>
<feature type="transmembrane region" description="Helical" evidence="7">
    <location>
        <begin position="294"/>
        <end position="313"/>
    </location>
</feature>
<organism evidence="8 9">
    <name type="scientific">Algoriphagus pacificus</name>
    <dbReference type="NCBI Taxonomy" id="2811234"/>
    <lineage>
        <taxon>Bacteria</taxon>
        <taxon>Pseudomonadati</taxon>
        <taxon>Bacteroidota</taxon>
        <taxon>Cytophagia</taxon>
        <taxon>Cytophagales</taxon>
        <taxon>Cyclobacteriaceae</taxon>
        <taxon>Algoriphagus</taxon>
    </lineage>
</organism>
<evidence type="ECO:0000313" key="9">
    <source>
        <dbReference type="Proteomes" id="UP000664480"/>
    </source>
</evidence>
<comment type="subcellular location">
    <subcellularLocation>
        <location evidence="1">Cell membrane</location>
        <topology evidence="1">Multi-pass membrane protein</topology>
    </subcellularLocation>
</comment>
<dbReference type="RefSeq" id="WP_206588213.1">
    <property type="nucleotide sequence ID" value="NZ_JAFKCU010000006.1"/>
</dbReference>
<accession>A0ABS3CLA4</accession>
<keyword evidence="6 7" id="KW-0472">Membrane</keyword>
<protein>
    <submittedName>
        <fullName evidence="8">Glycosyltransferase family 4 protein</fullName>
    </submittedName>
</protein>
<feature type="transmembrane region" description="Helical" evidence="7">
    <location>
        <begin position="190"/>
        <end position="211"/>
    </location>
</feature>
<evidence type="ECO:0000256" key="3">
    <source>
        <dbReference type="ARBA" id="ARBA00022679"/>
    </source>
</evidence>
<feature type="transmembrane region" description="Helical" evidence="7">
    <location>
        <begin position="217"/>
        <end position="235"/>
    </location>
</feature>
<dbReference type="CDD" id="cd06854">
    <property type="entry name" value="GT_WbpL_WbcO_like"/>
    <property type="match status" value="1"/>
</dbReference>
<evidence type="ECO:0000313" key="8">
    <source>
        <dbReference type="EMBL" id="MBN7817545.1"/>
    </source>
</evidence>
<keyword evidence="3" id="KW-0808">Transferase</keyword>
<feature type="transmembrane region" description="Helical" evidence="7">
    <location>
        <begin position="167"/>
        <end position="183"/>
    </location>
</feature>
<sequence>MFLNHSIVFLLLLLLALIYQRLALRFKIIDVPNKRSSHVIATVRGGGILFPAAVILWWMAFDFQNTWMVIGIIWIAAISMMDDLYSLSRKIRFGIQFLAVSMAFYDLELFQIIPWYYIPLFYFLAIGCINAVNFMDGINGITGLYSLVFFGSLLAINVYTPIFDRELVQYEILAICVFLIFNFRKQALMFAGDIGSISIAYLMIYFLTKWYLYTESWTVILVLLIYGIETILTMGQRALKKENVLTPHRKHLYQIIANEGKKDHVMISLTYALLQLLINFFLFIQFRMVPEQDLAVLVITVFCLVYLSIKLSLQRKYHLI</sequence>
<feature type="transmembrane region" description="Helical" evidence="7">
    <location>
        <begin position="113"/>
        <end position="132"/>
    </location>
</feature>
<proteinExistence type="predicted"/>
<feature type="transmembrane region" description="Helical" evidence="7">
    <location>
        <begin position="144"/>
        <end position="161"/>
    </location>
</feature>
<keyword evidence="5 7" id="KW-1133">Transmembrane helix</keyword>
<dbReference type="PANTHER" id="PTHR22926:SF3">
    <property type="entry name" value="UNDECAPRENYL-PHOSPHATE ALPHA-N-ACETYLGLUCOSAMINYL 1-PHOSPHATE TRANSFERASE"/>
    <property type="match status" value="1"/>
</dbReference>
<dbReference type="InterPro" id="IPR000715">
    <property type="entry name" value="Glycosyl_transferase_4"/>
</dbReference>
<comment type="caution">
    <text evidence="8">The sequence shown here is derived from an EMBL/GenBank/DDBJ whole genome shotgun (WGS) entry which is preliminary data.</text>
</comment>
<feature type="transmembrane region" description="Helical" evidence="7">
    <location>
        <begin position="269"/>
        <end position="288"/>
    </location>
</feature>
<evidence type="ECO:0000256" key="2">
    <source>
        <dbReference type="ARBA" id="ARBA00022475"/>
    </source>
</evidence>